<feature type="chain" id="PRO_5002320893" description="DUF4148 domain-containing protein" evidence="2">
    <location>
        <begin position="22"/>
        <end position="105"/>
    </location>
</feature>
<accession>A0A0D7KBT7</accession>
<organism evidence="3 4">
    <name type="scientific">Acidovorax temperans</name>
    <dbReference type="NCBI Taxonomy" id="80878"/>
    <lineage>
        <taxon>Bacteria</taxon>
        <taxon>Pseudomonadati</taxon>
        <taxon>Pseudomonadota</taxon>
        <taxon>Betaproteobacteria</taxon>
        <taxon>Burkholderiales</taxon>
        <taxon>Comamonadaceae</taxon>
        <taxon>Acidovorax</taxon>
    </lineage>
</organism>
<comment type="caution">
    <text evidence="3">The sequence shown here is derived from an EMBL/GenBank/DDBJ whole genome shotgun (WGS) entry which is preliminary data.</text>
</comment>
<feature type="signal peptide" evidence="2">
    <location>
        <begin position="1"/>
        <end position="21"/>
    </location>
</feature>
<evidence type="ECO:0000313" key="4">
    <source>
        <dbReference type="Proteomes" id="UP000032566"/>
    </source>
</evidence>
<dbReference type="Pfam" id="PF13663">
    <property type="entry name" value="DUF4148"/>
    <property type="match status" value="1"/>
</dbReference>
<dbReference type="InterPro" id="IPR025421">
    <property type="entry name" value="DUF4148"/>
</dbReference>
<dbReference type="OrthoDB" id="8819842at2"/>
<evidence type="ECO:0000313" key="3">
    <source>
        <dbReference type="EMBL" id="KJA10638.1"/>
    </source>
</evidence>
<dbReference type="AlphaFoldDB" id="A0A0D7KBT7"/>
<dbReference type="Proteomes" id="UP000032566">
    <property type="component" value="Unassembled WGS sequence"/>
</dbReference>
<keyword evidence="4" id="KW-1185">Reference proteome</keyword>
<keyword evidence="2" id="KW-0732">Signal</keyword>
<sequence length="105" mass="10789">MNSYRTLAIAALAFSAFAAQADSAVPRDGDWNSYPLTNQTNSSLTREAVVADLVASRAAGTLPRDGEWYNVPAPLNIQGVTATAGTDAGKNSVAASQSGRSTAAE</sequence>
<name>A0A0D7KBT7_9BURK</name>
<protein>
    <recommendedName>
        <fullName evidence="5">DUF4148 domain-containing protein</fullName>
    </recommendedName>
</protein>
<feature type="compositionally biased region" description="Polar residues" evidence="1">
    <location>
        <begin position="93"/>
        <end position="105"/>
    </location>
</feature>
<gene>
    <name evidence="3" type="ORF">RP29_10205</name>
</gene>
<evidence type="ECO:0000256" key="1">
    <source>
        <dbReference type="SAM" id="MobiDB-lite"/>
    </source>
</evidence>
<dbReference type="PATRIC" id="fig|80878.5.peg.1695"/>
<dbReference type="EMBL" id="JXYQ01000030">
    <property type="protein sequence ID" value="KJA10638.1"/>
    <property type="molecule type" value="Genomic_DNA"/>
</dbReference>
<evidence type="ECO:0000256" key="2">
    <source>
        <dbReference type="SAM" id="SignalP"/>
    </source>
</evidence>
<evidence type="ECO:0008006" key="5">
    <source>
        <dbReference type="Google" id="ProtNLM"/>
    </source>
</evidence>
<proteinExistence type="predicted"/>
<dbReference type="RefSeq" id="WP_044397995.1">
    <property type="nucleotide sequence ID" value="NZ_JXYQ01000030.1"/>
</dbReference>
<feature type="region of interest" description="Disordered" evidence="1">
    <location>
        <begin position="86"/>
        <end position="105"/>
    </location>
</feature>
<reference evidence="3 4" key="1">
    <citation type="submission" date="2014-12" db="EMBL/GenBank/DDBJ databases">
        <title>Isolation of bacteria from lake water.</title>
        <authorList>
            <person name="Sheng K.-Y."/>
            <person name="Chin P.-S."/>
            <person name="Chan K.-G."/>
            <person name="Tan G.S."/>
        </authorList>
    </citation>
    <scope>NUCLEOTIDE SEQUENCE [LARGE SCALE GENOMIC DNA]</scope>
    <source>
        <strain evidence="3 4">KY4</strain>
    </source>
</reference>